<dbReference type="Proteomes" id="UP000586827">
    <property type="component" value="Unassembled WGS sequence"/>
</dbReference>
<dbReference type="NCBIfam" id="TIGR03494">
    <property type="entry name" value="salicyl_syn"/>
    <property type="match status" value="1"/>
</dbReference>
<evidence type="ECO:0000256" key="4">
    <source>
        <dbReference type="ARBA" id="ARBA00023239"/>
    </source>
</evidence>
<dbReference type="Gene3D" id="3.60.120.10">
    <property type="entry name" value="Anthranilate synthase"/>
    <property type="match status" value="1"/>
</dbReference>
<proteinExistence type="predicted"/>
<dbReference type="GO" id="GO:0016833">
    <property type="term" value="F:oxo-acid-lyase activity"/>
    <property type="evidence" value="ECO:0007669"/>
    <property type="project" value="InterPro"/>
</dbReference>
<evidence type="ECO:0000256" key="2">
    <source>
        <dbReference type="ARBA" id="ARBA00022723"/>
    </source>
</evidence>
<protein>
    <submittedName>
        <fullName evidence="6">Salicylate synthase</fullName>
    </submittedName>
</protein>
<dbReference type="SUPFAM" id="SSF56322">
    <property type="entry name" value="ADC synthase"/>
    <property type="match status" value="1"/>
</dbReference>
<feature type="domain" description="Chorismate-utilising enzyme C-terminal" evidence="5">
    <location>
        <begin position="170"/>
        <end position="420"/>
    </location>
</feature>
<accession>A0A849BW71</accession>
<dbReference type="InterPro" id="IPR019996">
    <property type="entry name" value="Salicylate_synthase"/>
</dbReference>
<dbReference type="AlphaFoldDB" id="A0A849BW71"/>
<dbReference type="GO" id="GO:0008909">
    <property type="term" value="F:isochorismate synthase activity"/>
    <property type="evidence" value="ECO:0007669"/>
    <property type="project" value="InterPro"/>
</dbReference>
<comment type="cofactor">
    <cofactor evidence="1">
        <name>Mg(2+)</name>
        <dbReference type="ChEBI" id="CHEBI:18420"/>
    </cofactor>
</comment>
<name>A0A849BW71_9NOCA</name>
<reference evidence="6 7" key="1">
    <citation type="submission" date="2020-05" db="EMBL/GenBank/DDBJ databases">
        <title>MicrobeNet Type strains.</title>
        <authorList>
            <person name="Nicholson A.C."/>
        </authorList>
    </citation>
    <scope>NUCLEOTIDE SEQUENCE [LARGE SCALE GENOMIC DNA]</scope>
    <source>
        <strain evidence="6 7">JCM 3224</strain>
    </source>
</reference>
<organism evidence="6 7">
    <name type="scientific">Nocardia uniformis</name>
    <dbReference type="NCBI Taxonomy" id="53432"/>
    <lineage>
        <taxon>Bacteria</taxon>
        <taxon>Bacillati</taxon>
        <taxon>Actinomycetota</taxon>
        <taxon>Actinomycetes</taxon>
        <taxon>Mycobacteriales</taxon>
        <taxon>Nocardiaceae</taxon>
        <taxon>Nocardia</taxon>
    </lineage>
</organism>
<dbReference type="Pfam" id="PF00425">
    <property type="entry name" value="Chorismate_bind"/>
    <property type="match status" value="1"/>
</dbReference>
<gene>
    <name evidence="6" type="ORF">HLB23_00495</name>
</gene>
<dbReference type="PANTHER" id="PTHR11236:SF48">
    <property type="entry name" value="ISOCHORISMATE SYNTHASE MENF"/>
    <property type="match status" value="1"/>
</dbReference>
<keyword evidence="4" id="KW-0456">Lyase</keyword>
<evidence type="ECO:0000256" key="1">
    <source>
        <dbReference type="ARBA" id="ARBA00001946"/>
    </source>
</evidence>
<keyword evidence="2" id="KW-0479">Metal-binding</keyword>
<sequence>MSRTTALDADHYVHTVRRHNSDPLTLAAAIAASGLLTDYVVYEQPGRWFVAGNPIGAVTVGPDRLHCTLGGDHTESWSGTPWAQIRAALDRAPVPKWRAYGWACFELYRPDTAAPDDVLAHFIVPGVEFEITETTVHSRSYGTAFDLDLTGIVTATTIPTPVPVDEVDTAYLQRVRHALDRIHDGEFHKVIMSRRVDLPFAVDMPATYATVRRANTPARSFLLDLGGWQAAGVSPETVLEADATGLVTTQPLAGTRARTGHADHDRALRDDLLTDPKEIYEHATSVRLAYDELDSVGSTTRVSEFLDIKERGTVQHLGSRVETLLAADRTCWDALAAVFPAVTASGIPKAAACAAIGDLEPGTRGLYSGAVIRADSSGTLDAALILRAVYQRDGRSWLRAGAGVVAGSTPDREHEETCEKLACIAPYIVPRTPEADTCDLPGFFHESACRRRPPDGS</sequence>
<dbReference type="InterPro" id="IPR015890">
    <property type="entry name" value="Chorismate_C"/>
</dbReference>
<dbReference type="EMBL" id="JABELX010000001">
    <property type="protein sequence ID" value="NNH68375.1"/>
    <property type="molecule type" value="Genomic_DNA"/>
</dbReference>
<dbReference type="PANTHER" id="PTHR11236">
    <property type="entry name" value="AMINOBENZOATE/ANTHRANILATE SYNTHASE"/>
    <property type="match status" value="1"/>
</dbReference>
<dbReference type="GO" id="GO:0000162">
    <property type="term" value="P:L-tryptophan biosynthetic process"/>
    <property type="evidence" value="ECO:0007669"/>
    <property type="project" value="TreeGrafter"/>
</dbReference>
<dbReference type="GO" id="GO:0046872">
    <property type="term" value="F:metal ion binding"/>
    <property type="evidence" value="ECO:0007669"/>
    <property type="project" value="UniProtKB-KW"/>
</dbReference>
<keyword evidence="7" id="KW-1185">Reference proteome</keyword>
<evidence type="ECO:0000313" key="7">
    <source>
        <dbReference type="Proteomes" id="UP000586827"/>
    </source>
</evidence>
<evidence type="ECO:0000259" key="5">
    <source>
        <dbReference type="Pfam" id="PF00425"/>
    </source>
</evidence>
<dbReference type="InterPro" id="IPR005801">
    <property type="entry name" value="ADC_synthase"/>
</dbReference>
<dbReference type="InterPro" id="IPR019999">
    <property type="entry name" value="Anth_synth_I-like"/>
</dbReference>
<evidence type="ECO:0000256" key="3">
    <source>
        <dbReference type="ARBA" id="ARBA00022842"/>
    </source>
</evidence>
<dbReference type="RefSeq" id="WP_067527319.1">
    <property type="nucleotide sequence ID" value="NZ_JABELX010000001.1"/>
</dbReference>
<keyword evidence="3" id="KW-0460">Magnesium</keyword>
<evidence type="ECO:0000313" key="6">
    <source>
        <dbReference type="EMBL" id="NNH68375.1"/>
    </source>
</evidence>
<comment type="caution">
    <text evidence="6">The sequence shown here is derived from an EMBL/GenBank/DDBJ whole genome shotgun (WGS) entry which is preliminary data.</text>
</comment>